<reference evidence="2" key="1">
    <citation type="submission" date="2021-05" db="EMBL/GenBank/DDBJ databases">
        <authorList>
            <person name="Alioto T."/>
            <person name="Alioto T."/>
            <person name="Gomez Garrido J."/>
        </authorList>
    </citation>
    <scope>NUCLEOTIDE SEQUENCE</scope>
</reference>
<protein>
    <recommendedName>
        <fullName evidence="3">C2H2-type domain-containing protein</fullName>
    </recommendedName>
</protein>
<accession>A0A8D8REK9</accession>
<evidence type="ECO:0000256" key="1">
    <source>
        <dbReference type="SAM" id="MobiDB-lite"/>
    </source>
</evidence>
<sequence>MEDNTEHINKKLKPSPESDEDVDIKPMIPELNNIDMLTLPRICARCRIDFVDERNLRSHFLKYRNQASFSCELCHKSYLSNIIICCFKSPRQASRVSYVTRVTCEQTYCKNINVFT</sequence>
<evidence type="ECO:0000313" key="2">
    <source>
        <dbReference type="EMBL" id="CAG6649266.1"/>
    </source>
</evidence>
<feature type="region of interest" description="Disordered" evidence="1">
    <location>
        <begin position="1"/>
        <end position="23"/>
    </location>
</feature>
<organism evidence="2">
    <name type="scientific">Cacopsylla melanoneura</name>
    <dbReference type="NCBI Taxonomy" id="428564"/>
    <lineage>
        <taxon>Eukaryota</taxon>
        <taxon>Metazoa</taxon>
        <taxon>Ecdysozoa</taxon>
        <taxon>Arthropoda</taxon>
        <taxon>Hexapoda</taxon>
        <taxon>Insecta</taxon>
        <taxon>Pterygota</taxon>
        <taxon>Neoptera</taxon>
        <taxon>Paraneoptera</taxon>
        <taxon>Hemiptera</taxon>
        <taxon>Sternorrhyncha</taxon>
        <taxon>Psylloidea</taxon>
        <taxon>Psyllidae</taxon>
        <taxon>Psyllinae</taxon>
        <taxon>Cacopsylla</taxon>
    </lineage>
</organism>
<dbReference type="EMBL" id="HBUF01156678">
    <property type="protein sequence ID" value="CAG6649266.1"/>
    <property type="molecule type" value="Transcribed_RNA"/>
</dbReference>
<dbReference type="AlphaFoldDB" id="A0A8D8REK9"/>
<name>A0A8D8REK9_9HEMI</name>
<evidence type="ECO:0008006" key="3">
    <source>
        <dbReference type="Google" id="ProtNLM"/>
    </source>
</evidence>
<proteinExistence type="predicted"/>